<protein>
    <recommendedName>
        <fullName evidence="4">Chemotaxis protein CheC</fullName>
    </recommendedName>
</protein>
<dbReference type="RefSeq" id="WP_101895922.1">
    <property type="nucleotide sequence ID" value="NZ_CP022684.1"/>
</dbReference>
<dbReference type="PANTHER" id="PTHR43484">
    <property type="match status" value="1"/>
</dbReference>
<keyword evidence="1" id="KW-0145">Chemotaxis</keyword>
<dbReference type="GO" id="GO:0006935">
    <property type="term" value="P:chemotaxis"/>
    <property type="evidence" value="ECO:0007669"/>
    <property type="project" value="UniProtKB-KW"/>
</dbReference>
<dbReference type="EMBL" id="CP022684">
    <property type="protein sequence ID" value="AUM14549.1"/>
    <property type="molecule type" value="Genomic_DNA"/>
</dbReference>
<dbReference type="SUPFAM" id="SSF103039">
    <property type="entry name" value="CheC-like"/>
    <property type="match status" value="1"/>
</dbReference>
<dbReference type="PANTHER" id="PTHR43484:SF1">
    <property type="entry name" value="FLAGELLAR MOTOR SWITCH PROTEIN FLIN"/>
    <property type="match status" value="1"/>
</dbReference>
<gene>
    <name evidence="2" type="ORF">Kalk_19880</name>
</gene>
<evidence type="ECO:0008006" key="4">
    <source>
        <dbReference type="Google" id="ProtNLM"/>
    </source>
</evidence>
<name>A0A2K9LQB9_9GAMM</name>
<accession>A0A2K9LQB9</accession>
<evidence type="ECO:0000313" key="2">
    <source>
        <dbReference type="EMBL" id="AUM14549.1"/>
    </source>
</evidence>
<dbReference type="OrthoDB" id="281471at2"/>
<reference evidence="3" key="1">
    <citation type="submission" date="2017-08" db="EMBL/GenBank/DDBJ databases">
        <title>Direct submision.</title>
        <authorList>
            <person name="Kim S.-J."/>
            <person name="Rhee S.-K."/>
        </authorList>
    </citation>
    <scope>NUCLEOTIDE SEQUENCE [LARGE SCALE GENOMIC DNA]</scope>
    <source>
        <strain evidence="3">GI5</strain>
    </source>
</reference>
<evidence type="ECO:0000313" key="3">
    <source>
        <dbReference type="Proteomes" id="UP000235116"/>
    </source>
</evidence>
<dbReference type="InterPro" id="IPR051469">
    <property type="entry name" value="FliN/MopA/SpaO"/>
</dbReference>
<dbReference type="Gene3D" id="3.40.1550.10">
    <property type="entry name" value="CheC-like"/>
    <property type="match status" value="1"/>
</dbReference>
<evidence type="ECO:0000256" key="1">
    <source>
        <dbReference type="ARBA" id="ARBA00022500"/>
    </source>
</evidence>
<keyword evidence="3" id="KW-1185">Reference proteome</keyword>
<dbReference type="AlphaFoldDB" id="A0A2K9LQB9"/>
<dbReference type="InterPro" id="IPR028976">
    <property type="entry name" value="CheC-like_sf"/>
</dbReference>
<dbReference type="KEGG" id="kak:Kalk_19880"/>
<organism evidence="2 3">
    <name type="scientific">Ketobacter alkanivorans</name>
    <dbReference type="NCBI Taxonomy" id="1917421"/>
    <lineage>
        <taxon>Bacteria</taxon>
        <taxon>Pseudomonadati</taxon>
        <taxon>Pseudomonadota</taxon>
        <taxon>Gammaproteobacteria</taxon>
        <taxon>Pseudomonadales</taxon>
        <taxon>Ketobacteraceae</taxon>
        <taxon>Ketobacter</taxon>
    </lineage>
</organism>
<sequence length="211" mass="23155">MNDSLALTEDQRDCLQEVVNVAMGQAGDSLARFLEVFIHLSVPRIRLVARDELNPELEKMVGGASVPVSGVSQGFYQLDTGTGIRGEAIVVFTDSSFKELADLLAYDEDLTVESENELLMDVTNILNGACLNGVGEQIEAELGFSPPAIMGQHLPISQLLEHEQASWDHALLVEISYTLEDRSFSCTMFLLMPGESIQVVKQALDRLLEDL</sequence>
<dbReference type="Proteomes" id="UP000235116">
    <property type="component" value="Chromosome"/>
</dbReference>
<dbReference type="CDD" id="cd17910">
    <property type="entry name" value="CheC_ClassII"/>
    <property type="match status" value="1"/>
</dbReference>
<proteinExistence type="predicted"/>